<dbReference type="Proteomes" id="UP000006691">
    <property type="component" value="Chromosome"/>
</dbReference>
<feature type="domain" description="PAC" evidence="1">
    <location>
        <begin position="352"/>
        <end position="404"/>
    </location>
</feature>
<evidence type="ECO:0000259" key="1">
    <source>
        <dbReference type="PROSITE" id="PS50113"/>
    </source>
</evidence>
<evidence type="ECO:0000259" key="2">
    <source>
        <dbReference type="PROSITE" id="PS50883"/>
    </source>
</evidence>
<dbReference type="Gene3D" id="3.30.70.270">
    <property type="match status" value="1"/>
</dbReference>
<dbReference type="SUPFAM" id="SSF55073">
    <property type="entry name" value="Nucleotide cyclase"/>
    <property type="match status" value="1"/>
</dbReference>
<name>F2F4R6_SOLSS</name>
<evidence type="ECO:0000259" key="3">
    <source>
        <dbReference type="PROSITE" id="PS50887"/>
    </source>
</evidence>
<organism evidence="4 5">
    <name type="scientific">Solibacillus silvestris (strain StLB046)</name>
    <name type="common">Bacillus silvestris</name>
    <dbReference type="NCBI Taxonomy" id="1002809"/>
    <lineage>
        <taxon>Bacteria</taxon>
        <taxon>Bacillati</taxon>
        <taxon>Bacillota</taxon>
        <taxon>Bacilli</taxon>
        <taxon>Bacillales</taxon>
        <taxon>Caryophanaceae</taxon>
        <taxon>Solibacillus</taxon>
    </lineage>
</organism>
<sequence length="835" mass="97121">MENDMNYHKFNQLFTDRKLNQEVNKDFFNYFTSLTNNHPNIVIVLSKFGKILSLNNIKLQALLGKPITNYDDFQQFVFGDNIDLFEDTFNKTLQGHTEKCNMEIKNIHNQSLFLDLTFIPIIIEEDIVGIYLIITDNTDKTELKQELMLWENHLNYAQQIAEIGSWEYVFNEDKLICSKNFYNMLGLDYQKYISINKPFKQIHPEDLDISLQYLKKAIYDGENYTHKVRVYHRKTKELKHLKVHAEVFFEEGKPAKIFGIIKDETYQTLLKKKLMEQNEGYKSIFDNLTSGIWMREKIGGKFLFASKGLESILEIPLSTLYEDSKAWYNMIQPVHLPELANGKKKMINGQSFQWIYRINSGSGTTKWLLEEVVPRLDDHGQITNIFGLVTDITYEIEKEHTINYLSNYDNLTGLPNQQSLFKKIDLMCESDDPYAILYFDLDRFNIINDSLGYFIGDETLKFTAQRLEKIMPKESYLARLSSNDFIMIIKNYNTKKEVLQYAKKVIKKIREPFTIQDYELNISTSIGITFYPEEGREKLTLLKNAHTALYKAKKDGKNTYKLSSDDEDLSSYKKYALDRDMRKAISNEEFELHFQPQVETGNGSLCGAEALIRWNHKEWGLVSPGEFIPMAEENHMINGITDWVIEKVCQLLKEWKEKGLPIIPIAINVPPIRFMKKGLFQHVKTQLENYGIDPFYLEFEITEDTLLNIESSVYSTIQSLKDLGIRIAVDDFGTGYASLASIRKFKPNKIKIDKIFIDNINNEDKVDNGIICATLNLAKSLEMNVVAEGVEEFEQLKFLKKNDCDVIQGYLFSKPVKKEMFEHIMKAGYLSPQVS</sequence>
<dbReference type="CDD" id="cd01948">
    <property type="entry name" value="EAL"/>
    <property type="match status" value="1"/>
</dbReference>
<dbReference type="InterPro" id="IPR001610">
    <property type="entry name" value="PAC"/>
</dbReference>
<dbReference type="InterPro" id="IPR001633">
    <property type="entry name" value="EAL_dom"/>
</dbReference>
<dbReference type="InterPro" id="IPR000160">
    <property type="entry name" value="GGDEF_dom"/>
</dbReference>
<dbReference type="InterPro" id="IPR029787">
    <property type="entry name" value="Nucleotide_cyclase"/>
</dbReference>
<dbReference type="eggNOG" id="COG5001">
    <property type="taxonomic scope" value="Bacteria"/>
</dbReference>
<protein>
    <submittedName>
        <fullName evidence="4">Predicted signal transduction protein containing a membrane domain, an EAL and a GGDEF domain</fullName>
    </submittedName>
</protein>
<dbReference type="NCBIfam" id="TIGR00254">
    <property type="entry name" value="GGDEF"/>
    <property type="match status" value="1"/>
</dbReference>
<dbReference type="InterPro" id="IPR052155">
    <property type="entry name" value="Biofilm_reg_signaling"/>
</dbReference>
<dbReference type="RefSeq" id="WP_014823789.1">
    <property type="nucleotide sequence ID" value="NC_018065.1"/>
</dbReference>
<proteinExistence type="predicted"/>
<evidence type="ECO:0000313" key="5">
    <source>
        <dbReference type="Proteomes" id="UP000006691"/>
    </source>
</evidence>
<dbReference type="HOGENOM" id="CLU_000445_70_20_9"/>
<dbReference type="PROSITE" id="PS50887">
    <property type="entry name" value="GGDEF"/>
    <property type="match status" value="1"/>
</dbReference>
<dbReference type="InterPro" id="IPR043128">
    <property type="entry name" value="Rev_trsase/Diguanyl_cyclase"/>
</dbReference>
<gene>
    <name evidence="4" type="ordered locus">SSIL_2058</name>
</gene>
<dbReference type="AlphaFoldDB" id="F2F4R6"/>
<dbReference type="SUPFAM" id="SSF141868">
    <property type="entry name" value="EAL domain-like"/>
    <property type="match status" value="1"/>
</dbReference>
<dbReference type="Gene3D" id="3.30.450.20">
    <property type="entry name" value="PAS domain"/>
    <property type="match status" value="3"/>
</dbReference>
<dbReference type="PROSITE" id="PS50883">
    <property type="entry name" value="EAL"/>
    <property type="match status" value="1"/>
</dbReference>
<dbReference type="PROSITE" id="PS50113">
    <property type="entry name" value="PAC"/>
    <property type="match status" value="1"/>
</dbReference>
<dbReference type="eggNOG" id="COG2202">
    <property type="taxonomic scope" value="Bacteria"/>
</dbReference>
<dbReference type="PANTHER" id="PTHR44757">
    <property type="entry name" value="DIGUANYLATE CYCLASE DGCP"/>
    <property type="match status" value="1"/>
</dbReference>
<dbReference type="InterPro" id="IPR035965">
    <property type="entry name" value="PAS-like_dom_sf"/>
</dbReference>
<dbReference type="InterPro" id="IPR013655">
    <property type="entry name" value="PAS_fold_3"/>
</dbReference>
<dbReference type="Gene3D" id="3.20.20.450">
    <property type="entry name" value="EAL domain"/>
    <property type="match status" value="1"/>
</dbReference>
<dbReference type="EMBL" id="AP012157">
    <property type="protein sequence ID" value="BAK16481.1"/>
    <property type="molecule type" value="Genomic_DNA"/>
</dbReference>
<dbReference type="InterPro" id="IPR000700">
    <property type="entry name" value="PAS-assoc_C"/>
</dbReference>
<dbReference type="STRING" id="1002809.SSIL_2058"/>
<dbReference type="Pfam" id="PF08447">
    <property type="entry name" value="PAS_3"/>
    <property type="match status" value="2"/>
</dbReference>
<feature type="domain" description="GGDEF" evidence="3">
    <location>
        <begin position="432"/>
        <end position="565"/>
    </location>
</feature>
<dbReference type="PANTHER" id="PTHR44757:SF2">
    <property type="entry name" value="BIOFILM ARCHITECTURE MAINTENANCE PROTEIN MBAA"/>
    <property type="match status" value="1"/>
</dbReference>
<dbReference type="Pfam" id="PF00990">
    <property type="entry name" value="GGDEF"/>
    <property type="match status" value="1"/>
</dbReference>
<dbReference type="SMART" id="SM00086">
    <property type="entry name" value="PAC"/>
    <property type="match status" value="2"/>
</dbReference>
<dbReference type="PATRIC" id="fig|1002809.3.peg.2078"/>
<dbReference type="CDD" id="cd01949">
    <property type="entry name" value="GGDEF"/>
    <property type="match status" value="1"/>
</dbReference>
<dbReference type="CDD" id="cd00130">
    <property type="entry name" value="PAS"/>
    <property type="match status" value="1"/>
</dbReference>
<dbReference type="InterPro" id="IPR035919">
    <property type="entry name" value="EAL_sf"/>
</dbReference>
<evidence type="ECO:0000313" key="4">
    <source>
        <dbReference type="EMBL" id="BAK16481.1"/>
    </source>
</evidence>
<dbReference type="Pfam" id="PF00563">
    <property type="entry name" value="EAL"/>
    <property type="match status" value="1"/>
</dbReference>
<accession>F2F4R6</accession>
<dbReference type="KEGG" id="siv:SSIL_2058"/>
<keyword evidence="5" id="KW-1185">Reference proteome</keyword>
<dbReference type="InterPro" id="IPR000014">
    <property type="entry name" value="PAS"/>
</dbReference>
<dbReference type="SMART" id="SM00267">
    <property type="entry name" value="GGDEF"/>
    <property type="match status" value="1"/>
</dbReference>
<dbReference type="SUPFAM" id="SSF55785">
    <property type="entry name" value="PYP-like sensor domain (PAS domain)"/>
    <property type="match status" value="2"/>
</dbReference>
<feature type="domain" description="EAL" evidence="2">
    <location>
        <begin position="574"/>
        <end position="829"/>
    </location>
</feature>
<dbReference type="SMART" id="SM00052">
    <property type="entry name" value="EAL"/>
    <property type="match status" value="1"/>
</dbReference>
<reference evidence="5" key="1">
    <citation type="submission" date="2011-04" db="EMBL/GenBank/DDBJ databases">
        <title>Genome sequence of Solibacillus silvestris StLB046.</title>
        <authorList>
            <person name="Morohoshi T."/>
            <person name="Someya N."/>
            <person name="Ikeda T."/>
        </authorList>
    </citation>
    <scope>NUCLEOTIDE SEQUENCE [LARGE SCALE GENOMIC DNA]</scope>
    <source>
        <strain evidence="5">StLB046</strain>
    </source>
</reference>
<reference evidence="4 5" key="2">
    <citation type="journal article" date="2012" name="J. Biosci. Bioeng.">
        <title>Complete genome sequence and characterization of the N-acylhomoserine lactone-degrading gene of the potato leaf-associated Solibacillus silvestris.</title>
        <authorList>
            <person name="Morohoshi T."/>
            <person name="Tominaga Y."/>
            <person name="Someya N."/>
            <person name="Ikeda T."/>
        </authorList>
    </citation>
    <scope>NUCLEOTIDE SEQUENCE [LARGE SCALE GENOMIC DNA]</scope>
    <source>
        <strain evidence="4 5">StLB046</strain>
    </source>
</reference>